<reference evidence="1 2" key="1">
    <citation type="submission" date="2018-04" db="EMBL/GenBank/DDBJ databases">
        <title>Draft genome sequence of Pseudomonas syringae pv. actinidiae biovar 1 strains isolated from kiwifruit in Kagawa prefecture.</title>
        <authorList>
            <person name="Tabuchi M."/>
            <person name="Saito M."/>
            <person name="Fujiwara S."/>
            <person name="Sasa N."/>
            <person name="Akimitsu K."/>
            <person name="Gomi K."/>
            <person name="Konishi-Sugita S."/>
            <person name="Hamano K."/>
            <person name="Kataoka I."/>
        </authorList>
    </citation>
    <scope>NUCLEOTIDE SEQUENCE [LARGE SCALE GENOMIC DNA]</scope>
    <source>
        <strain evidence="1 2">MAFF212206</strain>
    </source>
</reference>
<dbReference type="Proteomes" id="UP000247480">
    <property type="component" value="Unassembled WGS sequence"/>
</dbReference>
<name>A0A2V0Q652_PSESF</name>
<evidence type="ECO:0000313" key="1">
    <source>
        <dbReference type="EMBL" id="GBH08196.1"/>
    </source>
</evidence>
<protein>
    <submittedName>
        <fullName evidence="1">Uncharacterized protein</fullName>
    </submittedName>
</protein>
<evidence type="ECO:0000313" key="2">
    <source>
        <dbReference type="Proteomes" id="UP000247480"/>
    </source>
</evidence>
<proteinExistence type="predicted"/>
<dbReference type="AlphaFoldDB" id="A0A2V0Q652"/>
<accession>A0A2V0Q652</accession>
<organism evidence="1 2">
    <name type="scientific">Pseudomonas syringae pv. actinidiae</name>
    <dbReference type="NCBI Taxonomy" id="103796"/>
    <lineage>
        <taxon>Bacteria</taxon>
        <taxon>Pseudomonadati</taxon>
        <taxon>Pseudomonadota</taxon>
        <taxon>Gammaproteobacteria</taxon>
        <taxon>Pseudomonadales</taxon>
        <taxon>Pseudomonadaceae</taxon>
        <taxon>Pseudomonas</taxon>
        <taxon>Pseudomonas syringae</taxon>
    </lineage>
</organism>
<comment type="caution">
    <text evidence="1">The sequence shown here is derived from an EMBL/GenBank/DDBJ whole genome shotgun (WGS) entry which is preliminary data.</text>
</comment>
<gene>
    <name evidence="1" type="ORF">KPSA1_01565</name>
</gene>
<dbReference type="EMBL" id="BGJZ01000078">
    <property type="protein sequence ID" value="GBH08196.1"/>
    <property type="molecule type" value="Genomic_DNA"/>
</dbReference>
<sequence>MVRFAYRLTVLTTSVPIVWPQTVQIASVQTVRLLMVQTM</sequence>